<feature type="compositionally biased region" description="Polar residues" evidence="1">
    <location>
        <begin position="174"/>
        <end position="183"/>
    </location>
</feature>
<dbReference type="EnsemblMetazoa" id="SSS_6098s_mrna">
    <property type="protein sequence ID" value="KAF7490347.1"/>
    <property type="gene ID" value="SSS_6098"/>
</dbReference>
<reference evidence="5" key="1">
    <citation type="journal article" date="2020" name="PLoS Negl. Trop. Dis.">
        <title>High-quality nuclear genome for Sarcoptes scabiei-A critical resource for a neglected parasite.</title>
        <authorList>
            <person name="Korhonen P.K."/>
            <person name="Gasser R.B."/>
            <person name="Ma G."/>
            <person name="Wang T."/>
            <person name="Stroehlein A.J."/>
            <person name="Young N.D."/>
            <person name="Ang C.S."/>
            <person name="Fernando D.D."/>
            <person name="Lu H.C."/>
            <person name="Taylor S."/>
            <person name="Reynolds S.L."/>
            <person name="Mofiz E."/>
            <person name="Najaraj S.H."/>
            <person name="Gowda H."/>
            <person name="Madugundu A."/>
            <person name="Renuse S."/>
            <person name="Holt D."/>
            <person name="Pandey A."/>
            <person name="Papenfuss A.T."/>
            <person name="Fischer K."/>
        </authorList>
    </citation>
    <scope>NUCLEOTIDE SEQUENCE [LARGE SCALE GENOMIC DNA]</scope>
</reference>
<feature type="transmembrane region" description="Helical" evidence="2">
    <location>
        <begin position="71"/>
        <end position="90"/>
    </location>
</feature>
<protein>
    <submittedName>
        <fullName evidence="3 4">Uncharacterized protein</fullName>
    </submittedName>
</protein>
<sequence length="217" mass="25632">MDYQKDIRYCKRFRIKRYLLNMLFPVRILICIALLLLTYQHFKEIGEKKIRPTSGNKNEFEKDEINASGNLLSITLFGLVIFLMNCVGWWGVIKRNWSLACAFNATSILLILIDVYCTLFDLHFHLIALVVTVLIFIINILLAIDLDILRKQQEMIRRARIEEAERRRKPPQLLTEQYQQQSPMMFDQPPKPRYENQFQSPPSQPPQQSQFKAIDLE</sequence>
<feature type="region of interest" description="Disordered" evidence="1">
    <location>
        <begin position="167"/>
        <end position="217"/>
    </location>
</feature>
<evidence type="ECO:0000256" key="1">
    <source>
        <dbReference type="SAM" id="MobiDB-lite"/>
    </source>
</evidence>
<dbReference type="OrthoDB" id="10333631at2759"/>
<dbReference type="EMBL" id="WVUK01000062">
    <property type="protein sequence ID" value="KAF7490347.1"/>
    <property type="molecule type" value="Genomic_DNA"/>
</dbReference>
<evidence type="ECO:0000313" key="3">
    <source>
        <dbReference type="EMBL" id="KAF7490347.1"/>
    </source>
</evidence>
<proteinExistence type="predicted"/>
<organism evidence="3">
    <name type="scientific">Sarcoptes scabiei</name>
    <name type="common">Itch mite</name>
    <name type="synonym">Acarus scabiei</name>
    <dbReference type="NCBI Taxonomy" id="52283"/>
    <lineage>
        <taxon>Eukaryota</taxon>
        <taxon>Metazoa</taxon>
        <taxon>Ecdysozoa</taxon>
        <taxon>Arthropoda</taxon>
        <taxon>Chelicerata</taxon>
        <taxon>Arachnida</taxon>
        <taxon>Acari</taxon>
        <taxon>Acariformes</taxon>
        <taxon>Sarcoptiformes</taxon>
        <taxon>Astigmata</taxon>
        <taxon>Psoroptidia</taxon>
        <taxon>Sarcoptoidea</taxon>
        <taxon>Sarcoptidae</taxon>
        <taxon>Sarcoptinae</taxon>
        <taxon>Sarcoptes</taxon>
    </lineage>
</organism>
<keyword evidence="5" id="KW-1185">Reference proteome</keyword>
<feature type="compositionally biased region" description="Low complexity" evidence="1">
    <location>
        <begin position="197"/>
        <end position="211"/>
    </location>
</feature>
<dbReference type="Proteomes" id="UP000070412">
    <property type="component" value="Unassembled WGS sequence"/>
</dbReference>
<reference evidence="3" key="2">
    <citation type="submission" date="2020-01" db="EMBL/GenBank/DDBJ databases">
        <authorList>
            <person name="Korhonen P.K.K."/>
            <person name="Guangxu M.G."/>
            <person name="Wang T.W."/>
            <person name="Stroehlein A.J.S."/>
            <person name="Young N.D."/>
            <person name="Ang C.-S.A."/>
            <person name="Fernando D.W.F."/>
            <person name="Lu H.L."/>
            <person name="Taylor S.T."/>
            <person name="Ehtesham M.E.M."/>
            <person name="Najaraj S.H.N."/>
            <person name="Harsha G.H.G."/>
            <person name="Madugundu A.M."/>
            <person name="Renuse S.R."/>
            <person name="Holt D.H."/>
            <person name="Pandey A.P."/>
            <person name="Papenfuss A.P."/>
            <person name="Gasser R.B.G."/>
            <person name="Fischer K.F."/>
        </authorList>
    </citation>
    <scope>NUCLEOTIDE SEQUENCE</scope>
    <source>
        <strain evidence="3">SSS_KF_BRIS2020</strain>
    </source>
</reference>
<gene>
    <name evidence="3" type="ORF">SSS_6098</name>
</gene>
<reference evidence="4" key="3">
    <citation type="submission" date="2022-06" db="UniProtKB">
        <authorList>
            <consortium name="EnsemblMetazoa"/>
        </authorList>
    </citation>
    <scope>IDENTIFICATION</scope>
</reference>
<dbReference type="AlphaFoldDB" id="A0A834VAH0"/>
<feature type="transmembrane region" description="Helical" evidence="2">
    <location>
        <begin position="18"/>
        <end position="39"/>
    </location>
</feature>
<dbReference type="OMA" id="CKRFRIK"/>
<keyword evidence="2" id="KW-0812">Transmembrane</keyword>
<accession>A0A834VAH0</accession>
<name>A0A834VAH0_SARSC</name>
<feature type="transmembrane region" description="Helical" evidence="2">
    <location>
        <begin position="122"/>
        <end position="148"/>
    </location>
</feature>
<keyword evidence="2" id="KW-1133">Transmembrane helix</keyword>
<evidence type="ECO:0000256" key="2">
    <source>
        <dbReference type="SAM" id="Phobius"/>
    </source>
</evidence>
<keyword evidence="2" id="KW-0472">Membrane</keyword>
<evidence type="ECO:0000313" key="5">
    <source>
        <dbReference type="Proteomes" id="UP000070412"/>
    </source>
</evidence>
<evidence type="ECO:0000313" key="4">
    <source>
        <dbReference type="EnsemblMetazoa" id="KAF7490347.1"/>
    </source>
</evidence>
<feature type="transmembrane region" description="Helical" evidence="2">
    <location>
        <begin position="97"/>
        <end position="116"/>
    </location>
</feature>